<protein>
    <submittedName>
        <fullName evidence="1">Uncharacterized protein</fullName>
    </submittedName>
</protein>
<reference evidence="1" key="1">
    <citation type="submission" date="2021-01" db="EMBL/GenBank/DDBJ databases">
        <authorList>
            <consortium name="Genoscope - CEA"/>
            <person name="William W."/>
        </authorList>
    </citation>
    <scope>NUCLEOTIDE SEQUENCE</scope>
</reference>
<name>A0A8S1UEL6_9CILI</name>
<dbReference type="EMBL" id="CAJJDO010000040">
    <property type="protein sequence ID" value="CAD8163701.1"/>
    <property type="molecule type" value="Genomic_DNA"/>
</dbReference>
<gene>
    <name evidence="1" type="ORF">PPENT_87.1.T0400001</name>
</gene>
<dbReference type="AlphaFoldDB" id="A0A8S1UEL6"/>
<comment type="caution">
    <text evidence="1">The sequence shown here is derived from an EMBL/GenBank/DDBJ whole genome shotgun (WGS) entry which is preliminary data.</text>
</comment>
<sequence>MILILFINPLKFKLKIDNISFIKYHKRLGLQYLGNFLIISLRQKIILQQVVIIQQIYLLKCRLIQHTEI</sequence>
<dbReference type="Proteomes" id="UP000689195">
    <property type="component" value="Unassembled WGS sequence"/>
</dbReference>
<evidence type="ECO:0000313" key="2">
    <source>
        <dbReference type="Proteomes" id="UP000689195"/>
    </source>
</evidence>
<evidence type="ECO:0000313" key="1">
    <source>
        <dbReference type="EMBL" id="CAD8163701.1"/>
    </source>
</evidence>
<keyword evidence="2" id="KW-1185">Reference proteome</keyword>
<organism evidence="1 2">
    <name type="scientific">Paramecium pentaurelia</name>
    <dbReference type="NCBI Taxonomy" id="43138"/>
    <lineage>
        <taxon>Eukaryota</taxon>
        <taxon>Sar</taxon>
        <taxon>Alveolata</taxon>
        <taxon>Ciliophora</taxon>
        <taxon>Intramacronucleata</taxon>
        <taxon>Oligohymenophorea</taxon>
        <taxon>Peniculida</taxon>
        <taxon>Parameciidae</taxon>
        <taxon>Paramecium</taxon>
    </lineage>
</organism>
<accession>A0A8S1UEL6</accession>
<proteinExistence type="predicted"/>